<name>A0AAV4VEV0_9ARAC</name>
<keyword evidence="2" id="KW-1185">Reference proteome</keyword>
<organism evidence="1 2">
    <name type="scientific">Caerostris darwini</name>
    <dbReference type="NCBI Taxonomy" id="1538125"/>
    <lineage>
        <taxon>Eukaryota</taxon>
        <taxon>Metazoa</taxon>
        <taxon>Ecdysozoa</taxon>
        <taxon>Arthropoda</taxon>
        <taxon>Chelicerata</taxon>
        <taxon>Arachnida</taxon>
        <taxon>Araneae</taxon>
        <taxon>Araneomorphae</taxon>
        <taxon>Entelegynae</taxon>
        <taxon>Araneoidea</taxon>
        <taxon>Araneidae</taxon>
        <taxon>Caerostris</taxon>
    </lineage>
</organism>
<gene>
    <name evidence="1" type="ORF">CDAR_282261</name>
</gene>
<protein>
    <submittedName>
        <fullName evidence="1">Uncharacterized protein</fullName>
    </submittedName>
</protein>
<accession>A0AAV4VEV0</accession>
<dbReference type="EMBL" id="BPLQ01012949">
    <property type="protein sequence ID" value="GIY68807.1"/>
    <property type="molecule type" value="Genomic_DNA"/>
</dbReference>
<dbReference type="Proteomes" id="UP001054837">
    <property type="component" value="Unassembled WGS sequence"/>
</dbReference>
<evidence type="ECO:0000313" key="1">
    <source>
        <dbReference type="EMBL" id="GIY68807.1"/>
    </source>
</evidence>
<sequence>MEIAGAANPGGVMCSSRRYQIGETPGDRQAVHITLAVLFLTERLSVWQVLFSSWRLSQLEIDGNEMRAMYKHRSWNFLGNIREKNDETRKSLHKNVNLLLFFFT</sequence>
<dbReference type="AlphaFoldDB" id="A0AAV4VEV0"/>
<reference evidence="1 2" key="1">
    <citation type="submission" date="2021-06" db="EMBL/GenBank/DDBJ databases">
        <title>Caerostris darwini draft genome.</title>
        <authorList>
            <person name="Kono N."/>
            <person name="Arakawa K."/>
        </authorList>
    </citation>
    <scope>NUCLEOTIDE SEQUENCE [LARGE SCALE GENOMIC DNA]</scope>
</reference>
<proteinExistence type="predicted"/>
<evidence type="ECO:0000313" key="2">
    <source>
        <dbReference type="Proteomes" id="UP001054837"/>
    </source>
</evidence>
<comment type="caution">
    <text evidence="1">The sequence shown here is derived from an EMBL/GenBank/DDBJ whole genome shotgun (WGS) entry which is preliminary data.</text>
</comment>